<evidence type="ECO:0000256" key="1">
    <source>
        <dbReference type="ARBA" id="ARBA00004123"/>
    </source>
</evidence>
<accession>A0A3Q3N0Y4</accession>
<dbReference type="GeneTree" id="ENSGT00910000144592"/>
<feature type="compositionally biased region" description="Polar residues" evidence="10">
    <location>
        <begin position="355"/>
        <end position="366"/>
    </location>
</feature>
<dbReference type="FunFam" id="3.30.160.60:FF:000834">
    <property type="entry name" value="Uncharacterized protein"/>
    <property type="match status" value="1"/>
</dbReference>
<evidence type="ECO:0000313" key="12">
    <source>
        <dbReference type="Ensembl" id="ENSMAMP00000029001.2"/>
    </source>
</evidence>
<proteinExistence type="predicted"/>
<feature type="domain" description="C2H2-type" evidence="11">
    <location>
        <begin position="401"/>
        <end position="428"/>
    </location>
</feature>
<feature type="domain" description="C2H2-type" evidence="11">
    <location>
        <begin position="457"/>
        <end position="484"/>
    </location>
</feature>
<evidence type="ECO:0000256" key="3">
    <source>
        <dbReference type="ARBA" id="ARBA00022737"/>
    </source>
</evidence>
<dbReference type="PANTHER" id="PTHR24403:SF63">
    <property type="entry name" value="SI:DKEY-154P10.3"/>
    <property type="match status" value="1"/>
</dbReference>
<feature type="region of interest" description="Disordered" evidence="10">
    <location>
        <begin position="201"/>
        <end position="234"/>
    </location>
</feature>
<evidence type="ECO:0000256" key="7">
    <source>
        <dbReference type="ARBA" id="ARBA00023163"/>
    </source>
</evidence>
<dbReference type="SUPFAM" id="SSF57667">
    <property type="entry name" value="beta-beta-alpha zinc fingers"/>
    <property type="match status" value="3"/>
</dbReference>
<dbReference type="Pfam" id="PF00096">
    <property type="entry name" value="zf-C2H2"/>
    <property type="match status" value="2"/>
</dbReference>
<organism evidence="12 13">
    <name type="scientific">Mastacembelus armatus</name>
    <name type="common">zig-zag eel</name>
    <dbReference type="NCBI Taxonomy" id="205130"/>
    <lineage>
        <taxon>Eukaryota</taxon>
        <taxon>Metazoa</taxon>
        <taxon>Chordata</taxon>
        <taxon>Craniata</taxon>
        <taxon>Vertebrata</taxon>
        <taxon>Euteleostomi</taxon>
        <taxon>Actinopterygii</taxon>
        <taxon>Neopterygii</taxon>
        <taxon>Teleostei</taxon>
        <taxon>Neoteleostei</taxon>
        <taxon>Acanthomorphata</taxon>
        <taxon>Anabantaria</taxon>
        <taxon>Synbranchiformes</taxon>
        <taxon>Mastacembelidae</taxon>
        <taxon>Mastacembelus</taxon>
    </lineage>
</organism>
<dbReference type="PROSITE" id="PS50157">
    <property type="entry name" value="ZINC_FINGER_C2H2_2"/>
    <property type="match status" value="5"/>
</dbReference>
<sequence length="546" mass="61754">MVMSSVKQRYHAISPVTLQVVGGAVSSSLYCGEVEGLSAGLVESFLVELYRCKLCQFTCGLKTSISSHLLLRHRPPALTYLGSADGGGAAEGREEVGLPHGTSPYLDLNGETKQSDEDEEFLLYNMLDNMSPPHCDISSEGGLQVAHTCEVSTLFEEEESSIFPLKGSSVDLSCPVNPPTTQEEAQSAHLMSLGLCRISAAKPHSTPSTAPSQPVQDPPPQSGGNNRQTSPSSRQRLPCLLCPLMLTSRQLLDVHVRSHRSAGGFSCICCSWTADSWEELEPHWRKHHRRRRREQRKQEEEKEGEATAVRPFSCRVCVRTFKNPASRNAHQQTHQRCGWRRRLIRQPAEKEAEYTDSQTSTYQTGPLQRVTGEKKKKKKTRRKEVQEAEQMSAEIRDQMGFSCSLCHRKFSSRLTLRRHLGVHGGEKPFTCPHCSYSSRLKASLLQHLRTHTGEKPYRCPECPYASIDRSSLLRHCRTHSQEKPYRCQHCDYSSIQKKSLDLHTRRHHTGEAFPCRHCEYSSPDRQLLLRHVRRHHLADVTDEQML</sequence>
<evidence type="ECO:0000256" key="6">
    <source>
        <dbReference type="ARBA" id="ARBA00023015"/>
    </source>
</evidence>
<evidence type="ECO:0000256" key="9">
    <source>
        <dbReference type="PROSITE-ProRule" id="PRU00042"/>
    </source>
</evidence>
<dbReference type="InterPro" id="IPR050688">
    <property type="entry name" value="Zinc_finger/UBP_domain"/>
</dbReference>
<dbReference type="OrthoDB" id="6077919at2759"/>
<reference evidence="12" key="1">
    <citation type="submission" date="2025-08" db="UniProtKB">
        <authorList>
            <consortium name="Ensembl"/>
        </authorList>
    </citation>
    <scope>IDENTIFICATION</scope>
</reference>
<keyword evidence="2" id="KW-0479">Metal-binding</keyword>
<feature type="region of interest" description="Disordered" evidence="10">
    <location>
        <begin position="283"/>
        <end position="305"/>
    </location>
</feature>
<dbReference type="FunFam" id="3.30.160.60:FF:000702">
    <property type="entry name" value="Transcription factor E4F1 isoform 1"/>
    <property type="match status" value="1"/>
</dbReference>
<feature type="domain" description="C2H2-type" evidence="11">
    <location>
        <begin position="312"/>
        <end position="334"/>
    </location>
</feature>
<dbReference type="InterPro" id="IPR036236">
    <property type="entry name" value="Znf_C2H2_sf"/>
</dbReference>
<feature type="domain" description="C2H2-type" evidence="11">
    <location>
        <begin position="429"/>
        <end position="456"/>
    </location>
</feature>
<keyword evidence="7" id="KW-0804">Transcription</keyword>
<evidence type="ECO:0000256" key="4">
    <source>
        <dbReference type="ARBA" id="ARBA00022771"/>
    </source>
</evidence>
<feature type="compositionally biased region" description="Polar residues" evidence="10">
    <location>
        <begin position="223"/>
        <end position="234"/>
    </location>
</feature>
<dbReference type="PROSITE" id="PS00028">
    <property type="entry name" value="ZINC_FINGER_C2H2_1"/>
    <property type="match status" value="3"/>
</dbReference>
<dbReference type="Ensembl" id="ENSMAMT00000029750.2">
    <property type="protein sequence ID" value="ENSMAMP00000029001.2"/>
    <property type="gene ID" value="ENSMAMG00000019527.2"/>
</dbReference>
<dbReference type="FunFam" id="3.30.160.60:FF:000395">
    <property type="entry name" value="zinc finger protein 513"/>
    <property type="match status" value="1"/>
</dbReference>
<dbReference type="GO" id="GO:0008270">
    <property type="term" value="F:zinc ion binding"/>
    <property type="evidence" value="ECO:0007669"/>
    <property type="project" value="UniProtKB-KW"/>
</dbReference>
<keyword evidence="13" id="KW-1185">Reference proteome</keyword>
<dbReference type="STRING" id="205130.ENSMAMP00000029001"/>
<dbReference type="GO" id="GO:0045944">
    <property type="term" value="P:positive regulation of transcription by RNA polymerase II"/>
    <property type="evidence" value="ECO:0007669"/>
    <property type="project" value="TreeGrafter"/>
</dbReference>
<comment type="subcellular location">
    <subcellularLocation>
        <location evidence="1">Nucleus</location>
    </subcellularLocation>
</comment>
<evidence type="ECO:0000256" key="2">
    <source>
        <dbReference type="ARBA" id="ARBA00022723"/>
    </source>
</evidence>
<keyword evidence="6" id="KW-0805">Transcription regulation</keyword>
<feature type="compositionally biased region" description="Basic residues" evidence="10">
    <location>
        <begin position="284"/>
        <end position="295"/>
    </location>
</feature>
<feature type="region of interest" description="Disordered" evidence="10">
    <location>
        <begin position="348"/>
        <end position="391"/>
    </location>
</feature>
<dbReference type="AlphaFoldDB" id="A0A3Q3N0Y4"/>
<dbReference type="PANTHER" id="PTHR24403">
    <property type="entry name" value="ZINC FINGER PROTEIN"/>
    <property type="match status" value="1"/>
</dbReference>
<name>A0A3Q3N0Y4_9TELE</name>
<dbReference type="Gene3D" id="3.30.160.60">
    <property type="entry name" value="Classic Zinc Finger"/>
    <property type="match status" value="5"/>
</dbReference>
<dbReference type="InterPro" id="IPR013087">
    <property type="entry name" value="Znf_C2H2_type"/>
</dbReference>
<evidence type="ECO:0000256" key="10">
    <source>
        <dbReference type="SAM" id="MobiDB-lite"/>
    </source>
</evidence>
<reference evidence="12" key="2">
    <citation type="submission" date="2025-09" db="UniProtKB">
        <authorList>
            <consortium name="Ensembl"/>
        </authorList>
    </citation>
    <scope>IDENTIFICATION</scope>
</reference>
<evidence type="ECO:0000256" key="8">
    <source>
        <dbReference type="ARBA" id="ARBA00023242"/>
    </source>
</evidence>
<keyword evidence="8" id="KW-0539">Nucleus</keyword>
<dbReference type="Proteomes" id="UP000261640">
    <property type="component" value="Unplaced"/>
</dbReference>
<dbReference type="InParanoid" id="A0A3Q3N0Y4"/>
<keyword evidence="4 9" id="KW-0863">Zinc-finger</keyword>
<dbReference type="SMART" id="SM00355">
    <property type="entry name" value="ZnF_C2H2"/>
    <property type="match status" value="9"/>
</dbReference>
<evidence type="ECO:0000313" key="13">
    <source>
        <dbReference type="Proteomes" id="UP000261640"/>
    </source>
</evidence>
<evidence type="ECO:0000256" key="5">
    <source>
        <dbReference type="ARBA" id="ARBA00022833"/>
    </source>
</evidence>
<keyword evidence="3" id="KW-0677">Repeat</keyword>
<feature type="domain" description="C2H2-type" evidence="11">
    <location>
        <begin position="485"/>
        <end position="513"/>
    </location>
</feature>
<dbReference type="RefSeq" id="XP_026170071.1">
    <property type="nucleotide sequence ID" value="XM_026314286.2"/>
</dbReference>
<keyword evidence="5" id="KW-0862">Zinc</keyword>
<protein>
    <submittedName>
        <fullName evidence="12">Zinc finger protein 26-like</fullName>
    </submittedName>
</protein>
<dbReference type="FunCoup" id="A0A3Q3N0Y4">
    <property type="interactions" value="1"/>
</dbReference>
<dbReference type="GO" id="GO:0005634">
    <property type="term" value="C:nucleus"/>
    <property type="evidence" value="ECO:0007669"/>
    <property type="project" value="UniProtKB-SubCell"/>
</dbReference>
<evidence type="ECO:0000259" key="11">
    <source>
        <dbReference type="PROSITE" id="PS50157"/>
    </source>
</evidence>
<dbReference type="GeneID" id="113134774"/>